<dbReference type="PATRIC" id="fig|1423811.3.peg.142"/>
<dbReference type="AlphaFoldDB" id="A0A0R1J9M8"/>
<comment type="caution">
    <text evidence="1">The sequence shown here is derived from an EMBL/GenBank/DDBJ whole genome shotgun (WGS) entry which is preliminary data.</text>
</comment>
<name>A0A0R1J9M8_9LACO</name>
<reference evidence="1 2" key="1">
    <citation type="journal article" date="2015" name="Genome Announc.">
        <title>Expanding the biotechnology potential of lactobacilli through comparative genomics of 213 strains and associated genera.</title>
        <authorList>
            <person name="Sun Z."/>
            <person name="Harris H.M."/>
            <person name="McCann A."/>
            <person name="Guo C."/>
            <person name="Argimon S."/>
            <person name="Zhang W."/>
            <person name="Yang X."/>
            <person name="Jeffery I.B."/>
            <person name="Cooney J.C."/>
            <person name="Kagawa T.F."/>
            <person name="Liu W."/>
            <person name="Song Y."/>
            <person name="Salvetti E."/>
            <person name="Wrobel A."/>
            <person name="Rasinkangas P."/>
            <person name="Parkhill J."/>
            <person name="Rea M.C."/>
            <person name="O'Sullivan O."/>
            <person name="Ritari J."/>
            <person name="Douillard F.P."/>
            <person name="Paul Ross R."/>
            <person name="Yang R."/>
            <person name="Briner A.E."/>
            <person name="Felis G.E."/>
            <person name="de Vos W.M."/>
            <person name="Barrangou R."/>
            <person name="Klaenhammer T.R."/>
            <person name="Caufield P.W."/>
            <person name="Cui Y."/>
            <person name="Zhang H."/>
            <person name="O'Toole P.W."/>
        </authorList>
    </citation>
    <scope>NUCLEOTIDE SEQUENCE [LARGE SCALE GENOMIC DNA]</scope>
    <source>
        <strain evidence="1 2">DSM 20183</strain>
    </source>
</reference>
<evidence type="ECO:0000313" key="2">
    <source>
        <dbReference type="Proteomes" id="UP000050929"/>
    </source>
</evidence>
<keyword evidence="2" id="KW-1185">Reference proteome</keyword>
<gene>
    <name evidence="1" type="ORF">FC72_GL000143</name>
</gene>
<proteinExistence type="predicted"/>
<evidence type="ECO:0008006" key="3">
    <source>
        <dbReference type="Google" id="ProtNLM"/>
    </source>
</evidence>
<dbReference type="STRING" id="1423811.FC72_GL000143"/>
<sequence>MANDCSDRTKKDLTNKTEYYKVPLITEFTSYKIKKSIGKDRKVIGITDLKMAKRLSELMEN</sequence>
<evidence type="ECO:0000313" key="1">
    <source>
        <dbReference type="EMBL" id="KRK65699.1"/>
    </source>
</evidence>
<dbReference type="InterPro" id="IPR029064">
    <property type="entry name" value="Ribosomal_eL30-like_sf"/>
</dbReference>
<protein>
    <recommendedName>
        <fullName evidence="3">Ribosomal protein L7Ae/L30e/S12e/Gadd45 domain-containing protein</fullName>
    </recommendedName>
</protein>
<organism evidence="1 2">
    <name type="scientific">Companilactobacillus tucceti DSM 20183</name>
    <dbReference type="NCBI Taxonomy" id="1423811"/>
    <lineage>
        <taxon>Bacteria</taxon>
        <taxon>Bacillati</taxon>
        <taxon>Bacillota</taxon>
        <taxon>Bacilli</taxon>
        <taxon>Lactobacillales</taxon>
        <taxon>Lactobacillaceae</taxon>
        <taxon>Companilactobacillus</taxon>
    </lineage>
</organism>
<dbReference type="EMBL" id="AZDG01000001">
    <property type="protein sequence ID" value="KRK65699.1"/>
    <property type="molecule type" value="Genomic_DNA"/>
</dbReference>
<dbReference type="Proteomes" id="UP000050929">
    <property type="component" value="Unassembled WGS sequence"/>
</dbReference>
<dbReference type="SUPFAM" id="SSF55315">
    <property type="entry name" value="L30e-like"/>
    <property type="match status" value="1"/>
</dbReference>
<dbReference type="Gene3D" id="3.30.1330.30">
    <property type="match status" value="1"/>
</dbReference>
<accession>A0A0R1J9M8</accession>